<dbReference type="EMBL" id="LGSS01000001">
    <property type="protein sequence ID" value="KNF10002.1"/>
    <property type="molecule type" value="Genomic_DNA"/>
</dbReference>
<dbReference type="Proteomes" id="UP000037267">
    <property type="component" value="Unassembled WGS sequence"/>
</dbReference>
<evidence type="ECO:0000313" key="2">
    <source>
        <dbReference type="Proteomes" id="UP000037267"/>
    </source>
</evidence>
<comment type="caution">
    <text evidence="1">The sequence shown here is derived from an EMBL/GenBank/DDBJ whole genome shotgun (WGS) entry which is preliminary data.</text>
</comment>
<proteinExistence type="predicted"/>
<dbReference type="OrthoDB" id="9927314at2"/>
<accession>A0A0L0WEU6</accession>
<dbReference type="AlphaFoldDB" id="A0A0L0WEU6"/>
<evidence type="ECO:0000313" key="1">
    <source>
        <dbReference type="EMBL" id="KNF10002.1"/>
    </source>
</evidence>
<organism evidence="1 2">
    <name type="scientific">Gottschalkia purinilytica</name>
    <name type="common">Clostridium purinilyticum</name>
    <dbReference type="NCBI Taxonomy" id="1503"/>
    <lineage>
        <taxon>Bacteria</taxon>
        <taxon>Bacillati</taxon>
        <taxon>Bacillota</taxon>
        <taxon>Tissierellia</taxon>
        <taxon>Tissierellales</taxon>
        <taxon>Gottschalkiaceae</taxon>
        <taxon>Gottschalkia</taxon>
    </lineage>
</organism>
<dbReference type="RefSeq" id="WP_050353733.1">
    <property type="nucleotide sequence ID" value="NZ_LGSS01000001.1"/>
</dbReference>
<name>A0A0L0WEU6_GOTPU</name>
<protein>
    <submittedName>
        <fullName evidence="1">Uncharacterized protein</fullName>
    </submittedName>
</protein>
<reference evidence="2" key="1">
    <citation type="submission" date="2015-07" db="EMBL/GenBank/DDBJ databases">
        <title>Draft genome sequence of the purine-degrading Gottschalkia purinilyticum DSM 1384 (formerly Clostridium purinilyticum).</title>
        <authorList>
            <person name="Poehlein A."/>
            <person name="Schiel-Bengelsdorf B."/>
            <person name="Bengelsdorf F.R."/>
            <person name="Daniel R."/>
            <person name="Duerre P."/>
        </authorList>
    </citation>
    <scope>NUCLEOTIDE SEQUENCE [LARGE SCALE GENOMIC DNA]</scope>
    <source>
        <strain evidence="2">DSM 1384</strain>
    </source>
</reference>
<keyword evidence="2" id="KW-1185">Reference proteome</keyword>
<sequence>MNSSEFVEKVNEGVKELININQIEDLDEFNAGLYITNVFDKLYKSIFGNGNESQENKIQRLKLWSLVYNDTEIKRYEKYILEEIIK</sequence>
<gene>
    <name evidence="1" type="ORF">CLPU_1c01670</name>
</gene>